<organismHost>
    <name type="scientific">Homo sapiens</name>
    <name type="common">Human</name>
    <dbReference type="NCBI Taxonomy" id="9606"/>
</organismHost>
<comment type="similarity">
    <text evidence="1">Belongs to the orthohepadnavirus protein X family.</text>
</comment>
<dbReference type="GO" id="GO:0003677">
    <property type="term" value="F:DNA binding"/>
    <property type="evidence" value="ECO:0007669"/>
    <property type="project" value="UniProtKB-UniRule"/>
</dbReference>
<comment type="subunit">
    <text evidence="2">Homodimerizes, then multimerizes. Interacts with cytosol exposed regions of viral L glycoprotein present in the reticulum-to-Golgi compartment. Interacts with human FLNB. Phosphorylated form interacts with host importin alpha; this interaction depends on the exposure of the NLS, which itself depends upon genome maturation and/or phosphorylation of the capsid protein. Interacts with host NUP153.</text>
</comment>
<comment type="function">
    <text evidence="1">Multifunctional protein that plays a role in silencing host antiviral defenses and promoting viral transcription. Does not seem to be essential for HBV infection. May be directly involved in development of cirrhosis and liver cancer (hepatocellular carcinoma). Most of cytosolic activities involve modulation of cytosolic calcium. The effect on apoptosis is controversial depending on the cell types in which the studies have been conducted. May induce apoptosis by localizing in mitochondria and causing loss of mitochondrial membrane potential. May also modulate apoptosis by binding host CFLAR, a key regulator of the death-inducing signaling complex (DISC). Promotes viral transcription by using the host E3 ubiquitin ligase DDB1 to target the SMC5-SMC6 complex to proteasomal degradation. This host complex would otherwise bind to viral episomal DNA, and prevents its transcription. Moderately stimulates transcription of many different viral and cellular transcription elements. Promoters and enhancers stimulated by HBx contain DNA binding sites for NF-kappa-B, AP-1, AP-2, c-EBP, ATF/CREB, or the calcium-activated factor NF-AT.</text>
</comment>
<dbReference type="GO" id="GO:0033650">
    <property type="term" value="C:host cell mitochondrion"/>
    <property type="evidence" value="ECO:0007669"/>
    <property type="project" value="UniProtKB-SubCell"/>
</dbReference>
<gene>
    <name evidence="1 5" type="primary">X</name>
    <name evidence="2" type="synonym">C</name>
</gene>
<feature type="modified residue" description="Phosphoserine; by host" evidence="2">
    <location>
        <position position="333"/>
    </location>
</feature>
<keyword evidence="2" id="KW-0694">RNA-binding</keyword>
<keyword evidence="2" id="KW-1160">Virus entry into host cell</keyword>
<keyword evidence="2" id="KW-1176">Cytoplasmic inwards viral transport</keyword>
<keyword evidence="1" id="KW-1045">Host mitochondrion</keyword>
<dbReference type="GO" id="GO:0043657">
    <property type="term" value="C:host cell"/>
    <property type="evidence" value="ECO:0007669"/>
    <property type="project" value="GOC"/>
</dbReference>
<dbReference type="GO" id="GO:0006351">
    <property type="term" value="P:DNA-templated transcription"/>
    <property type="evidence" value="ECO:0007669"/>
    <property type="project" value="UniProtKB-UniRule"/>
</dbReference>
<keyword evidence="2" id="KW-0945">Host-virus interaction</keyword>
<dbReference type="EMBL" id="LC462121">
    <property type="protein sequence ID" value="BBJ00854.1"/>
    <property type="molecule type" value="Genomic_DNA"/>
</dbReference>
<keyword evidence="2" id="KW-1177">Microtubular inwards viral transport</keyword>
<comment type="subunit">
    <text evidence="1">May form homodimer. May interact with host CEBPA, CFLAR, CREB1, DDB1, E4F1, HBXIP, HSPD1/HSP60, NFKBIA, POLR2E and SMAD4. Interacts with host SMC5-SMC6 complex and induces its degradation.</text>
</comment>
<keyword evidence="2" id="KW-0167">Capsid protein</keyword>
<dbReference type="GO" id="GO:0005198">
    <property type="term" value="F:structural molecule activity"/>
    <property type="evidence" value="ECO:0007669"/>
    <property type="project" value="UniProtKB-UniRule"/>
</dbReference>
<keyword evidence="2" id="KW-0597">Phosphoprotein</keyword>
<dbReference type="InterPro" id="IPR036459">
    <property type="entry name" value="Viral_capsid_core_dom_sf_HBV"/>
</dbReference>
<keyword evidence="2" id="KW-0238">DNA-binding</keyword>
<keyword evidence="2" id="KW-1035">Host cytoplasm</keyword>
<evidence type="ECO:0000256" key="2">
    <source>
        <dbReference type="HAMAP-Rule" id="MF_04076"/>
    </source>
</evidence>
<dbReference type="Pfam" id="PF08290">
    <property type="entry name" value="Hep_core_N"/>
    <property type="match status" value="1"/>
</dbReference>
<keyword evidence="1" id="KW-1048">Host nucleus</keyword>
<feature type="unsure residue" description="D or N" evidence="5">
    <location>
        <position position="208"/>
    </location>
</feature>
<keyword evidence="1" id="KW-1079">Host G2/M cell cycle arrest by virus</keyword>
<dbReference type="InterPro" id="IPR000236">
    <property type="entry name" value="Transactivation_prot_X"/>
</dbReference>
<dbReference type="HAMAP" id="MF_04074">
    <property type="entry name" value="HBV_X"/>
    <property type="match status" value="1"/>
</dbReference>
<keyword evidence="2" id="KW-1144">T=4 icosahedral capsid protein</keyword>
<keyword evidence="1" id="KW-1074">Activation of host NF-kappa-B by virus</keyword>
<feature type="region of interest" description="Disordered" evidence="3">
    <location>
        <begin position="312"/>
        <end position="361"/>
    </location>
</feature>
<sequence length="361" mass="40411">MAARLYCQLDSSRDVLCLRPVGAESRGRPLSGPLGTLSSPSPSAVPTDHGAHLSLRGLPVCAFSSAGPCALRFTSARCMETTLNAHQILPKVLHKRTLGLPAMSTTDLEAYFKDCVFKDWEELGEEIRLKVFVLGGCRHKLVCAPSSCTSLHLCLIISCTCPTFQASKLCLGWLWGMDIDPYKEFGATVELLSFLPSDFFPSVRDLLDTASALYREALESPEHCSPHHTALRQAILCWGELMTLATWVGNNLEDPASRDLVVNYVNTNMGLKIRQLLWFHISCLTFGRETVLEYLVSFGVWIRTPPAYRPPNAPILSTLPETTVVRRRDRGRSPRRRTPSPRRRRSQSPRRRRSQSRESQC</sequence>
<keyword evidence="2" id="KW-0946">Virion</keyword>
<comment type="PTM">
    <text evidence="2">Phosphorylated by host SRPK1, SRPK2, and maybe protein kinase C or GAPDH. Phosphorylation is critical for pregenomic RNA packaging. Protein kinase C phosphorylation is stimulated by HBx protein and may play a role in transport of the viral genome to the nucleus at the late step during the viral replication cycle.</text>
</comment>
<dbReference type="Gene3D" id="1.10.4090.10">
    <property type="entry name" value="Viral capsid, core domain supefamily, Hepatitis B virus"/>
    <property type="match status" value="1"/>
</dbReference>
<dbReference type="InterPro" id="IPR002006">
    <property type="entry name" value="Hepatitis_core"/>
</dbReference>
<evidence type="ECO:0000256" key="1">
    <source>
        <dbReference type="HAMAP-Rule" id="MF_04074"/>
    </source>
</evidence>
<proteinExistence type="inferred from homology"/>
<dbReference type="GO" id="GO:0003723">
    <property type="term" value="F:RNA binding"/>
    <property type="evidence" value="ECO:0007669"/>
    <property type="project" value="UniProtKB-UniRule"/>
</dbReference>
<dbReference type="Pfam" id="PF00739">
    <property type="entry name" value="X"/>
    <property type="match status" value="1"/>
</dbReference>
<dbReference type="GO" id="GO:0075521">
    <property type="term" value="P:microtubule-dependent intracellular transport of viral material towards nucleus"/>
    <property type="evidence" value="ECO:0007669"/>
    <property type="project" value="UniProtKB-UniRule"/>
</dbReference>
<dbReference type="GO" id="GO:0075732">
    <property type="term" value="P:viral penetration into host nucleus"/>
    <property type="evidence" value="ECO:0007669"/>
    <property type="project" value="UniProtKB-UniRule"/>
</dbReference>
<keyword evidence="1" id="KW-1121">Modulation of host cell cycle by virus</keyword>
<dbReference type="GO" id="GO:0039592">
    <property type="term" value="P:symbiont-mediated arrest of host cell cycle during G2/M transition"/>
    <property type="evidence" value="ECO:0007669"/>
    <property type="project" value="UniProtKB-UniRule"/>
</dbReference>
<dbReference type="GO" id="GO:0019079">
    <property type="term" value="P:viral genome replication"/>
    <property type="evidence" value="ECO:0007669"/>
    <property type="project" value="UniProtKB-UniRule"/>
</dbReference>
<keyword evidence="2" id="KW-1163">Viral penetration into host nucleus</keyword>
<feature type="domain" description="Hepatitis B virus capsid N-terminal" evidence="4">
    <location>
        <begin position="153"/>
        <end position="174"/>
    </location>
</feature>
<evidence type="ECO:0000313" key="5">
    <source>
        <dbReference type="EMBL" id="BBJ00854.1"/>
    </source>
</evidence>
<comment type="subcellular location">
    <subcellularLocation>
        <location evidence="1 2">Host cytoplasm</location>
    </subcellularLocation>
    <subcellularLocation>
        <location evidence="1">Host nucleus</location>
    </subcellularLocation>
    <subcellularLocation>
        <location evidence="1">Host mitochondrion</location>
    </subcellularLocation>
    <subcellularLocation>
        <location evidence="2">Virion</location>
    </subcellularLocation>
    <text evidence="1">Mainly cytoplasmic as only a fraction is detected in the nucleus. In cytoplasm, a minor fraction associates with mitochondria or proteasomes.</text>
</comment>
<feature type="short sequence motif" description="Bipartite nuclear localization signal" evidence="2">
    <location>
        <begin position="336"/>
        <end position="353"/>
    </location>
</feature>
<dbReference type="SUPFAM" id="SSF47852">
    <property type="entry name" value="Hepatitis B viral capsid (hbcag)"/>
    <property type="match status" value="1"/>
</dbReference>
<evidence type="ECO:0000259" key="4">
    <source>
        <dbReference type="Pfam" id="PF08290"/>
    </source>
</evidence>
<accession>A0A5S9BZL1</accession>
<dbReference type="GO" id="GO:0085033">
    <property type="term" value="P:symbiont-mediated activation of host NF-kappaB cascade"/>
    <property type="evidence" value="ECO:0007669"/>
    <property type="project" value="UniProtKB-UniRule"/>
</dbReference>
<evidence type="ECO:0000256" key="3">
    <source>
        <dbReference type="SAM" id="MobiDB-lite"/>
    </source>
</evidence>
<organismHost>
    <name type="scientific">Pan troglodytes</name>
    <name type="common">Chimpanzee</name>
    <dbReference type="NCBI Taxonomy" id="9598"/>
</organismHost>
<feature type="region of interest" description="Mitochondrial targeting sequence" evidence="1">
    <location>
        <begin position="68"/>
        <end position="117"/>
    </location>
</feature>
<reference evidence="5" key="1">
    <citation type="journal article" date="2019" name="J. Med. Virol.">
        <title>Ongoing evolution of hepatitis B virus during viremia in patients with febrile in Central Africa.</title>
        <authorList>
            <person name="Abe H."/>
            <person name="Ushijima Y."/>
            <person name="Bikangui R."/>
            <person name="Loembe M.M."/>
            <person name="Agnandji S.T."/>
            <person name="de Vries S.G."/>
            <person name="Grobusch M.P."/>
            <person name="Lell B."/>
            <person name="Yasuda J."/>
        </authorList>
    </citation>
    <scope>NUCLEOTIDE SEQUENCE</scope>
    <source>
        <strain evidence="5">1-B/Gabon/2017</strain>
    </source>
</reference>
<organism evidence="5">
    <name type="scientific">Hepatitis B virus</name>
    <name type="common">HBV</name>
    <dbReference type="NCBI Taxonomy" id="10407"/>
    <lineage>
        <taxon>Viruses</taxon>
        <taxon>Riboviria</taxon>
        <taxon>Pararnavirae</taxon>
        <taxon>Artverviricota</taxon>
        <taxon>Revtraviricetes</taxon>
        <taxon>Blubervirales</taxon>
        <taxon>Hepadnaviridae</taxon>
        <taxon>Orthohepadnavirus</taxon>
        <taxon>Orthohepadnavirus hominoidei</taxon>
    </lineage>
</organism>
<dbReference type="HAMAP" id="MF_04076">
    <property type="entry name" value="HBV_HBEAG"/>
    <property type="match status" value="1"/>
</dbReference>
<dbReference type="FunFam" id="1.10.4090.10:FF:000001">
    <property type="entry name" value="Capsid protein"/>
    <property type="match status" value="1"/>
</dbReference>
<feature type="modified residue" description="Phosphoserine; by host" evidence="2">
    <location>
        <position position="340"/>
    </location>
</feature>
<dbReference type="GO" id="GO:0039619">
    <property type="term" value="C:T=4 icosahedral viral capsid"/>
    <property type="evidence" value="ECO:0007669"/>
    <property type="project" value="UniProtKB-UniRule"/>
</dbReference>
<keyword evidence="1" id="KW-0053">Apoptosis</keyword>
<keyword evidence="1" id="KW-0805">Transcription regulation</keyword>
<keyword evidence="1" id="KW-0010">Activator</keyword>
<comment type="PTM">
    <text evidence="1">A fraction may be phosphorylated in insect cells and HepG2 cells, a human hepatoblastoma cell line. Phosphorylated in vitro by host protein kinase C or mitogen-activated protein kinase. N-acetylated in insect cells.</text>
</comment>
<protein>
    <recommendedName>
        <fullName evidence="1 2">Multifunctional fusion protein</fullName>
    </recommendedName>
    <domain>
        <recommendedName>
            <fullName evidence="2">Capsid protein</fullName>
        </recommendedName>
        <alternativeName>
            <fullName evidence="2">Core antigen</fullName>
        </alternativeName>
        <alternativeName>
            <fullName evidence="2">Core protein</fullName>
        </alternativeName>
        <alternativeName>
            <fullName evidence="2">HBcAg</fullName>
        </alternativeName>
        <alternativeName>
            <fullName evidence="2">p21.5</fullName>
        </alternativeName>
    </domain>
    <domain>
        <recommendedName>
            <fullName evidence="1">Protein X</fullName>
        </recommendedName>
        <alternativeName>
            <fullName evidence="1">HBx</fullName>
        </alternativeName>
        <alternativeName>
            <fullName evidence="1">Peptide X</fullName>
        </alternativeName>
        <alternativeName>
            <fullName evidence="1">pX</fullName>
        </alternativeName>
    </domain>
</protein>
<dbReference type="Pfam" id="PF00906">
    <property type="entry name" value="Hepatitis_core"/>
    <property type="match status" value="2"/>
</dbReference>
<keyword evidence="2" id="KW-0677">Repeat</keyword>
<dbReference type="InterPro" id="IPR013195">
    <property type="entry name" value="Hepatitis_B_virus_capsid_N"/>
</dbReference>
<feature type="modified residue" description="Phosphoserine; by host" evidence="2">
    <location>
        <position position="348"/>
    </location>
</feature>
<comment type="similarity">
    <text evidence="2">Belongs to the orthohepadnavirus core antigen family.</text>
</comment>
<feature type="region of interest" description="RNA binding" evidence="2">
    <location>
        <begin position="355"/>
        <end position="361"/>
    </location>
</feature>
<name>A0A5S9BZL1_HBV</name>
<dbReference type="GO" id="GO:0046718">
    <property type="term" value="P:symbiont entry into host cell"/>
    <property type="evidence" value="ECO:0007669"/>
    <property type="project" value="UniProtKB-UniRule"/>
</dbReference>
<keyword evidence="1" id="KW-0804">Transcription</keyword>
<feature type="compositionally biased region" description="Basic residues" evidence="3">
    <location>
        <begin position="325"/>
        <end position="354"/>
    </location>
</feature>
<dbReference type="GO" id="GO:0042025">
    <property type="term" value="C:host cell nucleus"/>
    <property type="evidence" value="ECO:0007669"/>
    <property type="project" value="UniProtKB-SubCell"/>
</dbReference>
<comment type="function">
    <text evidence="2">Self assembles to form an icosahedral capsid. Most capsids appear to be large particles with an icosahedral symmetry of T=4 and consist of 240 copies of capsid protein, though a fraction forms smaller T=3 particles consisting of 180 capsid proteins. Entering capsids are transported along microtubules to the nucleus. Phosphorylation of the capsid is thought to induce exposure of nuclear localization signal in the C-terminal portion of the capsid protein that allows binding to the nuclear pore complex via the importin (karyopherin-) alpha and beta. Capsids are imported in intact form through the nuclear pore into the nuclear basket, where it probably binds NUP153. Only capsids that contain the mature viral genome can release the viral DNA and capsid protein into the nucleoplasm. Immature capsids get stuck in the basket. Capsids encapsulate the pre-genomic RNA and the P protein. Pre-genomic RNA is reverse-transcribed into DNA while the capsid is still in the cytoplasm. The capsid can then either be directed to the nucleus, providing more genomes for transcription, or bud through the endoplasmic reticulum to provide new virions.</text>
</comment>